<organism evidence="2 3">
    <name type="scientific">Castanea mollissima</name>
    <name type="common">Chinese chestnut</name>
    <dbReference type="NCBI Taxonomy" id="60419"/>
    <lineage>
        <taxon>Eukaryota</taxon>
        <taxon>Viridiplantae</taxon>
        <taxon>Streptophyta</taxon>
        <taxon>Embryophyta</taxon>
        <taxon>Tracheophyta</taxon>
        <taxon>Spermatophyta</taxon>
        <taxon>Magnoliopsida</taxon>
        <taxon>eudicotyledons</taxon>
        <taxon>Gunneridae</taxon>
        <taxon>Pentapetalae</taxon>
        <taxon>rosids</taxon>
        <taxon>fabids</taxon>
        <taxon>Fagales</taxon>
        <taxon>Fagaceae</taxon>
        <taxon>Castanea</taxon>
    </lineage>
</organism>
<sequence length="77" mass="7869">MSSPPPSVTVRSGTAPRKPGGYCSESGETFIRSGGGGGGADVVACNGFSREVTAVEAIVKRFLFLVSVVVVWVPVTP</sequence>
<keyword evidence="3" id="KW-1185">Reference proteome</keyword>
<feature type="region of interest" description="Disordered" evidence="1">
    <location>
        <begin position="1"/>
        <end position="22"/>
    </location>
</feature>
<dbReference type="Proteomes" id="UP000737018">
    <property type="component" value="Unassembled WGS sequence"/>
</dbReference>
<proteinExistence type="predicted"/>
<gene>
    <name evidence="2" type="ORF">CMV_015404</name>
</gene>
<dbReference type="EMBL" id="JRKL02002240">
    <property type="protein sequence ID" value="KAF3959819.1"/>
    <property type="molecule type" value="Genomic_DNA"/>
</dbReference>
<dbReference type="AlphaFoldDB" id="A0A8J4VSR2"/>
<protein>
    <submittedName>
        <fullName evidence="2">Uncharacterized protein</fullName>
    </submittedName>
</protein>
<name>A0A8J4VSR2_9ROSI</name>
<accession>A0A8J4VSR2</accession>
<reference evidence="2" key="1">
    <citation type="submission" date="2020-03" db="EMBL/GenBank/DDBJ databases">
        <title>Castanea mollissima Vanexum genome sequencing.</title>
        <authorList>
            <person name="Staton M."/>
        </authorList>
    </citation>
    <scope>NUCLEOTIDE SEQUENCE</scope>
    <source>
        <tissue evidence="2">Leaf</tissue>
    </source>
</reference>
<comment type="caution">
    <text evidence="2">The sequence shown here is derived from an EMBL/GenBank/DDBJ whole genome shotgun (WGS) entry which is preliminary data.</text>
</comment>
<evidence type="ECO:0000313" key="2">
    <source>
        <dbReference type="EMBL" id="KAF3959819.1"/>
    </source>
</evidence>
<evidence type="ECO:0000313" key="3">
    <source>
        <dbReference type="Proteomes" id="UP000737018"/>
    </source>
</evidence>
<evidence type="ECO:0000256" key="1">
    <source>
        <dbReference type="SAM" id="MobiDB-lite"/>
    </source>
</evidence>